<proteinExistence type="predicted"/>
<evidence type="ECO:0000313" key="1">
    <source>
        <dbReference type="EMBL" id="JAD29867.1"/>
    </source>
</evidence>
<accession>A0A0A8Z4T9</accession>
<dbReference type="AlphaFoldDB" id="A0A0A8Z4T9"/>
<name>A0A0A8Z4T9_ARUDO</name>
<protein>
    <submittedName>
        <fullName evidence="1">Uncharacterized protein</fullName>
    </submittedName>
</protein>
<reference evidence="1" key="1">
    <citation type="submission" date="2014-09" db="EMBL/GenBank/DDBJ databases">
        <authorList>
            <person name="Magalhaes I.L.F."/>
            <person name="Oliveira U."/>
            <person name="Santos F.R."/>
            <person name="Vidigal T.H.D.A."/>
            <person name="Brescovit A.D."/>
            <person name="Santos A.J."/>
        </authorList>
    </citation>
    <scope>NUCLEOTIDE SEQUENCE</scope>
    <source>
        <tissue evidence="1">Shoot tissue taken approximately 20 cm above the soil surface</tissue>
    </source>
</reference>
<organism evidence="1">
    <name type="scientific">Arundo donax</name>
    <name type="common">Giant reed</name>
    <name type="synonym">Donax arundinaceus</name>
    <dbReference type="NCBI Taxonomy" id="35708"/>
    <lineage>
        <taxon>Eukaryota</taxon>
        <taxon>Viridiplantae</taxon>
        <taxon>Streptophyta</taxon>
        <taxon>Embryophyta</taxon>
        <taxon>Tracheophyta</taxon>
        <taxon>Spermatophyta</taxon>
        <taxon>Magnoliopsida</taxon>
        <taxon>Liliopsida</taxon>
        <taxon>Poales</taxon>
        <taxon>Poaceae</taxon>
        <taxon>PACMAD clade</taxon>
        <taxon>Arundinoideae</taxon>
        <taxon>Arundineae</taxon>
        <taxon>Arundo</taxon>
    </lineage>
</organism>
<sequence>MFKAHDILKPSILFFPSFIQNGGITTMWTLDNIVEIWHDQYHSKQCI</sequence>
<reference evidence="1" key="2">
    <citation type="journal article" date="2015" name="Data Brief">
        <title>Shoot transcriptome of the giant reed, Arundo donax.</title>
        <authorList>
            <person name="Barrero R.A."/>
            <person name="Guerrero F.D."/>
            <person name="Moolhuijzen P."/>
            <person name="Goolsby J.A."/>
            <person name="Tidwell J."/>
            <person name="Bellgard S.E."/>
            <person name="Bellgard M.I."/>
        </authorList>
    </citation>
    <scope>NUCLEOTIDE SEQUENCE</scope>
    <source>
        <tissue evidence="1">Shoot tissue taken approximately 20 cm above the soil surface</tissue>
    </source>
</reference>
<dbReference type="EMBL" id="GBRH01268028">
    <property type="protein sequence ID" value="JAD29867.1"/>
    <property type="molecule type" value="Transcribed_RNA"/>
</dbReference>